<feature type="binding site" evidence="4">
    <location>
        <position position="329"/>
    </location>
    <ligand>
        <name>Mg(2+)</name>
        <dbReference type="ChEBI" id="CHEBI:18420"/>
        <label>2</label>
    </ligand>
</feature>
<reference evidence="4 5" key="3">
    <citation type="journal article" date="2025" name="Nat. Commun.">
        <title>Structural basis for RNA-guided DNA degradation by Cas5-HNH/Cascade complex.</title>
        <authorList>
            <person name="Liu Y."/>
            <person name="Wang L."/>
            <person name="Zhang Q."/>
            <person name="Fu P."/>
            <person name="Zhang L."/>
            <person name="Yu Y."/>
            <person name="Zhang H."/>
            <person name="Zhu H."/>
        </authorList>
    </citation>
    <scope>STRUCTURE BY ELECTRON MICROSCOPY (2.47 ANGSTROMS) OF 1-388 IN COMPLEX WITH MG(2+)</scope>
</reference>
<feature type="binding site" evidence="2 3">
    <location>
        <position position="301"/>
    </location>
    <ligand>
        <name>Zn(2+)</name>
        <dbReference type="ChEBI" id="CHEBI:29105"/>
    </ligand>
</feature>
<protein>
    <submittedName>
        <fullName evidence="1">CRISPR system Cascade subunit CasD</fullName>
    </submittedName>
</protein>
<evidence type="ECO:0007829" key="7">
    <source>
        <dbReference type="PDB" id="9JXS"/>
    </source>
</evidence>
<feature type="binding site" evidence="2 3">
    <location>
        <position position="329"/>
    </location>
    <ligand>
        <name>Zn(2+)</name>
        <dbReference type="ChEBI" id="CHEBI:29105"/>
    </ligand>
</feature>
<dbReference type="PDB" id="8YHA">
    <property type="method" value="EM"/>
    <property type="resolution" value="3.40 A"/>
    <property type="chains" value="A=1-388"/>
</dbReference>
<feature type="binding site" evidence="7">
    <location>
        <position position="301"/>
    </location>
    <ligand>
        <name>Mg(2+)</name>
        <dbReference type="ChEBI" id="CHEBI:18420"/>
        <label>1</label>
    </ligand>
</feature>
<sequence>MSAPPNTLFLRLEGALQSWGSNEAKFALRRTADAPTKSGVLGLLCAAMGIGRAEAADSWLPKLANLRMGVRIDRPGIRWWDFHTVGAGQRMRMAELKAPKKPSMVGAALAETLTPSKVKTRAETLLSRREYLADASFLVALQGEPELVAKLSAALAKPVWAIYLGRKSCPPSRPVCEHPPGFYNTLEEALSAVPLQKRWHNEPLPQILPCVMDWIPGYDGEHAPDDAEIHYDLPVSFQPPRHLPRFVIRRELVVGEDVQVSRETGTSVWRPKGTRADYNNSEYKKVRAERLVMDHAACMVCKAPATTVQHVNYRRAGGKEIPEDLRALCRLCHDACTMLEYGSGMTTNRIDPCDPIWRERILAKRKEIVEFRSRGQRFRKMKPEEENG</sequence>
<accession>A0A1V6F8C5</accession>
<comment type="caution">
    <text evidence="1">The sequence shown here is derived from an EMBL/GenBank/DDBJ whole genome shotgun (WGS) entry which is preliminary data.</text>
</comment>
<feature type="binding site" evidence="2 3">
    <location>
        <position position="332"/>
    </location>
    <ligand>
        <name>Zn(2+)</name>
        <dbReference type="ChEBI" id="CHEBI:29105"/>
    </ligand>
</feature>
<dbReference type="PDB" id="8ZM3">
    <property type="method" value="EM"/>
    <property type="resolution" value="3.10 A"/>
    <property type="chains" value="B=1-388"/>
</dbReference>
<evidence type="ECO:0007829" key="6">
    <source>
        <dbReference type="PDB" id="8ZP7"/>
    </source>
</evidence>
<dbReference type="EMBL" id="MWEE01000013">
    <property type="protein sequence ID" value="OQC09900.1"/>
    <property type="molecule type" value="Genomic_DNA"/>
</dbReference>
<keyword evidence="2 3" id="KW-0002">3D-structure</keyword>
<dbReference type="PDB" id="8ZP7">
    <property type="method" value="EM"/>
    <property type="resolution" value="3.00 A"/>
    <property type="chains" value="B=1-388"/>
</dbReference>
<dbReference type="PDB" id="8ZOL">
    <property type="method" value="EM"/>
    <property type="resolution" value="2.55 A"/>
    <property type="chains" value="B=1-388"/>
</dbReference>
<gene>
    <name evidence="1" type="primary">casD</name>
    <name evidence="1" type="ORF">BWX75_00750</name>
</gene>
<evidence type="ECO:0007829" key="2">
    <source>
        <dbReference type="PDB" id="8YB6"/>
    </source>
</evidence>
<reference evidence="2 3" key="2">
    <citation type="journal article" date="2024" name="Cell">
        <title>Mechanisms for HNH-mediated target DNA cleavage in type I CRISPR-Cas systems.</title>
        <authorList>
            <person name="Zhang C."/>
            <person name="Chen F."/>
            <person name="Wang F."/>
            <person name="Xu H."/>
            <person name="Xue J."/>
            <person name="Li Z."/>
        </authorList>
    </citation>
    <scope>STRUCTURE BY ELECTRON MICROSCOPY (3.06 ANGSTROMS) OF 1-388 IN COMPLEX WITH ZN(2+)</scope>
</reference>
<keyword evidence="2 3" id="KW-0862">Zinc</keyword>
<feature type="binding site" evidence="4">
    <location>
        <position position="301"/>
    </location>
    <ligand>
        <name>Mg(2+)</name>
        <dbReference type="ChEBI" id="CHEBI:18420"/>
        <label>2</label>
    </ligand>
</feature>
<dbReference type="PDB" id="9JXS">
    <property type="method" value="EM"/>
    <property type="resolution" value="2.93 A"/>
    <property type="chains" value="B=1-388"/>
</dbReference>
<proteinExistence type="evidence at protein level"/>
<dbReference type="PDB" id="8YB6">
    <property type="method" value="EM"/>
    <property type="resolution" value="3.06 A"/>
    <property type="chains" value="A=1-388"/>
</dbReference>
<evidence type="ECO:0007829" key="4">
    <source>
        <dbReference type="PDB" id="8ZLU"/>
    </source>
</evidence>
<organism evidence="1">
    <name type="scientific">Candidatus Cloacimonetes bacterium ADurb.Bin088</name>
    <dbReference type="NCBI Taxonomy" id="1852835"/>
    <lineage>
        <taxon>Bacteria</taxon>
        <taxon>Pseudomonadati</taxon>
        <taxon>Candidatus Cloacimonadota</taxon>
    </lineage>
</organism>
<evidence type="ECO:0007829" key="3">
    <source>
        <dbReference type="PDB" id="8YHA"/>
    </source>
</evidence>
<feature type="binding site" evidence="5 6">
    <location>
        <position position="301"/>
    </location>
    <ligand>
        <name>Mg(2+)</name>
        <dbReference type="ChEBI" id="CHEBI:18420"/>
        <label>3</label>
    </ligand>
</feature>
<reference evidence="1" key="1">
    <citation type="submission" date="2017-02" db="EMBL/GenBank/DDBJ databases">
        <title>Delving into the versatile metabolic prowess of the omnipresent phylum Bacteroidetes.</title>
        <authorList>
            <person name="Nobu M.K."/>
            <person name="Mei R."/>
            <person name="Narihiro T."/>
            <person name="Kuroda K."/>
            <person name="Liu W.-T."/>
        </authorList>
    </citation>
    <scope>NUCLEOTIDE SEQUENCE</scope>
    <source>
        <strain evidence="1">ADurb.Bin088</strain>
    </source>
</reference>
<evidence type="ECO:0000313" key="1">
    <source>
        <dbReference type="EMBL" id="OQC09900.1"/>
    </source>
</evidence>
<keyword evidence="2 3" id="KW-0479">Metal-binding</keyword>
<accession>A0ACD6BA35</accession>
<dbReference type="PDB" id="8ZP9">
    <property type="method" value="EM"/>
    <property type="resolution" value="2.80 A"/>
    <property type="chains" value="B=1-388"/>
</dbReference>
<feature type="binding site" evidence="5 6">
    <location>
        <position position="332"/>
    </location>
    <ligand>
        <name>Mg(2+)</name>
        <dbReference type="ChEBI" id="CHEBI:18420"/>
        <label>3</label>
    </ligand>
</feature>
<feature type="binding site" evidence="4">
    <location>
        <position position="332"/>
    </location>
    <ligand>
        <name>Mg(2+)</name>
        <dbReference type="ChEBI" id="CHEBI:18420"/>
        <label>2</label>
    </ligand>
</feature>
<feature type="binding site" evidence="7">
    <location>
        <position position="329"/>
    </location>
    <ligand>
        <name>Mg(2+)</name>
        <dbReference type="ChEBI" id="CHEBI:18420"/>
        <label>1</label>
    </ligand>
</feature>
<name>A0ACD6BA35_9BACT</name>
<evidence type="ECO:0007829" key="5">
    <source>
        <dbReference type="PDB" id="8ZM3"/>
    </source>
</evidence>
<dbReference type="PDB" id="8ZLU">
    <property type="method" value="EM"/>
    <property type="resolution" value="2.47 A"/>
    <property type="chains" value="B=1-388"/>
</dbReference>